<dbReference type="PROSITE" id="PS51318">
    <property type="entry name" value="TAT"/>
    <property type="match status" value="1"/>
</dbReference>
<evidence type="ECO:0000256" key="8">
    <source>
        <dbReference type="ARBA" id="ARBA00043090"/>
    </source>
</evidence>
<proteinExistence type="inferred from homology"/>
<dbReference type="SUPFAM" id="SSF49503">
    <property type="entry name" value="Cupredoxins"/>
    <property type="match status" value="3"/>
</dbReference>
<dbReference type="EC" id="1.16.3.4" evidence="5"/>
<accession>A0A0F4JRY9</accession>
<dbReference type="InterPro" id="IPR001117">
    <property type="entry name" value="Cu-oxidase_2nd"/>
</dbReference>
<feature type="domain" description="Plastocyanin-like" evidence="11">
    <location>
        <begin position="373"/>
        <end position="487"/>
    </location>
</feature>
<dbReference type="PROSITE" id="PS00080">
    <property type="entry name" value="MULTICOPPER_OXIDASE2"/>
    <property type="match status" value="1"/>
</dbReference>
<dbReference type="PATRIC" id="fig|68223.7.peg.4263"/>
<dbReference type="InterPro" id="IPR002355">
    <property type="entry name" value="Cu_oxidase_Cu_BS"/>
</dbReference>
<evidence type="ECO:0000256" key="4">
    <source>
        <dbReference type="ARBA" id="ARBA00023002"/>
    </source>
</evidence>
<evidence type="ECO:0000259" key="11">
    <source>
        <dbReference type="Pfam" id="PF07731"/>
    </source>
</evidence>
<organism evidence="13 14">
    <name type="scientific">Streptomyces katrae</name>
    <dbReference type="NCBI Taxonomy" id="68223"/>
    <lineage>
        <taxon>Bacteria</taxon>
        <taxon>Bacillati</taxon>
        <taxon>Actinomycetota</taxon>
        <taxon>Actinomycetes</taxon>
        <taxon>Kitasatosporales</taxon>
        <taxon>Streptomycetaceae</taxon>
        <taxon>Streptomyces</taxon>
    </lineage>
</organism>
<dbReference type="Gene3D" id="2.60.40.420">
    <property type="entry name" value="Cupredoxins - blue copper proteins"/>
    <property type="match status" value="3"/>
</dbReference>
<feature type="domain" description="Plastocyanin-like" evidence="10">
    <location>
        <begin position="249"/>
        <end position="309"/>
    </location>
</feature>
<dbReference type="GO" id="GO:0005507">
    <property type="term" value="F:copper ion binding"/>
    <property type="evidence" value="ECO:0007669"/>
    <property type="project" value="InterPro"/>
</dbReference>
<dbReference type="RefSeq" id="WP_045946651.1">
    <property type="nucleotide sequence ID" value="NZ_JZWV01000154.1"/>
</dbReference>
<dbReference type="InterPro" id="IPR006311">
    <property type="entry name" value="TAT_signal"/>
</dbReference>
<evidence type="ECO:0000313" key="13">
    <source>
        <dbReference type="EMBL" id="KJY36518.1"/>
    </source>
</evidence>
<dbReference type="Pfam" id="PF07732">
    <property type="entry name" value="Cu-oxidase_3"/>
    <property type="match status" value="1"/>
</dbReference>
<dbReference type="InterPro" id="IPR011707">
    <property type="entry name" value="Cu-oxidase-like_N"/>
</dbReference>
<sequence>MITRRTALKAGVAATSIVGTGGMLLPVVNATAKEPARAAAAELDAAGITKFTQKMPLPPVLSPYFSTSTTSYYRMTLKEATKEIVPGLKTPLRTFNGSFPGPVIKAESNRRVVIKQTNNLAVPTSIHLHGAHVPQDSDGSPMDLIPAGGGTKTYTYPNTQPHANLWFHDHAHHMESENVFRGLTGTYILTDDVERRLPLPAGQYDVPISLRDARFLENGELVYAMGDFKQRNVVLANGRAWPYFEVASRKYRFRLTNTSNQRFFDLSLADDSELVQIGTDGGLLPAPYRTNVVKISPGERADVVIDFSRYPVGTVIELRNKDIAPFESADVVGKVLQFRVTRTAPDHSSVPDRLRTLPELGTATVNREFDMRMDEAPGGSAYINGKTFDMDRIDTEIAYGATEIWTVHNSNKIAPHNFHMHLVQFRVLERNGQPVTSGPETGLKDTVPLKPGETVKLQATFTGYRGTYVYHCHLFDHGAMGMMANMRIS</sequence>
<dbReference type="STRING" id="68223.GCA_002028425_06405"/>
<dbReference type="Pfam" id="PF07731">
    <property type="entry name" value="Cu-oxidase_2"/>
    <property type="match status" value="1"/>
</dbReference>
<gene>
    <name evidence="13" type="ORF">VR44_07790</name>
</gene>
<dbReference type="InterPro" id="IPR045087">
    <property type="entry name" value="Cu-oxidase_fam"/>
</dbReference>
<comment type="similarity">
    <text evidence="1">Belongs to the multicopper oxidase family.</text>
</comment>
<evidence type="ECO:0000259" key="10">
    <source>
        <dbReference type="Pfam" id="PF00394"/>
    </source>
</evidence>
<protein>
    <recommendedName>
        <fullName evidence="6">Multicopper oxidase CueO</fullName>
        <ecNumber evidence="5">1.16.3.4</ecNumber>
    </recommendedName>
    <alternativeName>
        <fullName evidence="7">Copper efflux oxidase</fullName>
    </alternativeName>
    <alternativeName>
        <fullName evidence="8">Cuprous oxidase</fullName>
    </alternativeName>
</protein>
<evidence type="ECO:0000256" key="7">
    <source>
        <dbReference type="ARBA" id="ARBA00042896"/>
    </source>
</evidence>
<dbReference type="PANTHER" id="PTHR48267:SF1">
    <property type="entry name" value="BILIRUBIN OXIDASE"/>
    <property type="match status" value="1"/>
</dbReference>
<evidence type="ECO:0000256" key="3">
    <source>
        <dbReference type="ARBA" id="ARBA00022723"/>
    </source>
</evidence>
<evidence type="ECO:0000256" key="9">
    <source>
        <dbReference type="ARBA" id="ARBA00048092"/>
    </source>
</evidence>
<dbReference type="EMBL" id="JZWV01000154">
    <property type="protein sequence ID" value="KJY36518.1"/>
    <property type="molecule type" value="Genomic_DNA"/>
</dbReference>
<comment type="catalytic activity">
    <reaction evidence="9">
        <text>4 Cu(+) + O2 + 4 H(+) = 4 Cu(2+) + 2 H2O</text>
        <dbReference type="Rhea" id="RHEA:30083"/>
        <dbReference type="ChEBI" id="CHEBI:15377"/>
        <dbReference type="ChEBI" id="CHEBI:15378"/>
        <dbReference type="ChEBI" id="CHEBI:15379"/>
        <dbReference type="ChEBI" id="CHEBI:29036"/>
        <dbReference type="ChEBI" id="CHEBI:49552"/>
        <dbReference type="EC" id="1.16.3.4"/>
    </reaction>
    <physiologicalReaction direction="left-to-right" evidence="9">
        <dbReference type="Rhea" id="RHEA:30084"/>
    </physiologicalReaction>
</comment>
<feature type="domain" description="Plastocyanin-like" evidence="12">
    <location>
        <begin position="85"/>
        <end position="191"/>
    </location>
</feature>
<evidence type="ECO:0000313" key="14">
    <source>
        <dbReference type="Proteomes" id="UP000033551"/>
    </source>
</evidence>
<comment type="caution">
    <text evidence="13">The sequence shown here is derived from an EMBL/GenBank/DDBJ whole genome shotgun (WGS) entry which is preliminary data.</text>
</comment>
<reference evidence="13 14" key="1">
    <citation type="submission" date="2015-02" db="EMBL/GenBank/DDBJ databases">
        <authorList>
            <person name="Ju K.-S."/>
            <person name="Doroghazi J.R."/>
            <person name="Metcalf W."/>
        </authorList>
    </citation>
    <scope>NUCLEOTIDE SEQUENCE [LARGE SCALE GENOMIC DNA]</scope>
    <source>
        <strain evidence="13 14">NRRL ISP-5550</strain>
    </source>
</reference>
<keyword evidence="14" id="KW-1185">Reference proteome</keyword>
<dbReference type="AlphaFoldDB" id="A0A0F4JRY9"/>
<dbReference type="InterPro" id="IPR011706">
    <property type="entry name" value="Cu-oxidase_C"/>
</dbReference>
<name>A0A0F4JRY9_9ACTN</name>
<keyword evidence="4" id="KW-0560">Oxidoreductase</keyword>
<dbReference type="InterPro" id="IPR008972">
    <property type="entry name" value="Cupredoxin"/>
</dbReference>
<keyword evidence="3" id="KW-0479">Metal-binding</keyword>
<dbReference type="Pfam" id="PF00394">
    <property type="entry name" value="Cu-oxidase"/>
    <property type="match status" value="1"/>
</dbReference>
<dbReference type="PANTHER" id="PTHR48267">
    <property type="entry name" value="CUPREDOXIN SUPERFAMILY PROTEIN"/>
    <property type="match status" value="1"/>
</dbReference>
<dbReference type="GO" id="GO:0016491">
    <property type="term" value="F:oxidoreductase activity"/>
    <property type="evidence" value="ECO:0007669"/>
    <property type="project" value="UniProtKB-KW"/>
</dbReference>
<evidence type="ECO:0000256" key="6">
    <source>
        <dbReference type="ARBA" id="ARBA00041027"/>
    </source>
</evidence>
<evidence type="ECO:0000256" key="5">
    <source>
        <dbReference type="ARBA" id="ARBA00038978"/>
    </source>
</evidence>
<comment type="subunit">
    <text evidence="2">Monomer.</text>
</comment>
<evidence type="ECO:0000256" key="2">
    <source>
        <dbReference type="ARBA" id="ARBA00011245"/>
    </source>
</evidence>
<dbReference type="Proteomes" id="UP000033551">
    <property type="component" value="Unassembled WGS sequence"/>
</dbReference>
<evidence type="ECO:0000259" key="12">
    <source>
        <dbReference type="Pfam" id="PF07732"/>
    </source>
</evidence>
<dbReference type="CDD" id="cd13890">
    <property type="entry name" value="CuRO_3_CueO_FtsP"/>
    <property type="match status" value="1"/>
</dbReference>
<evidence type="ECO:0000256" key="1">
    <source>
        <dbReference type="ARBA" id="ARBA00010609"/>
    </source>
</evidence>